<keyword evidence="2" id="KW-1133">Transmembrane helix</keyword>
<sequence>MTTGVLLIRPHDQANALEQTLSSEGYQVFRHAVIETQQITLSDEVLAQLADTYDGIVVVSPTAVGFLDQQLSGHKLTWPKGRYYCVGSGTAERLVAATHQAVTYPAPEHTGESLLALDELGKLDNQHWLFVTGKDGRTLIADTLRQRGASVETLEVYERSPLHPNISAKLPEWQQQVDIAVVTSMQQLELFFSDLIDDGLQWAQRLNWVVSSQRLHDALTQQGVKTTHVHKAQNATTNALVTTIQNLQTKETKTVTSQSSDRTEHSAKPIEPTPRSRFYLFFSLILLVCVIILAGGNYWVWTQQQSYRSQTNAQLQTLNERIESSARAQERLEGDLFRGLQNSLDERMSRLQQEREQEANQRREEQAEERQAMRDEFSQQRNELERLQEDLDSSGMRMSQDLYLVEARDLVMAAGRTLWLDMDRPTAIRLLQRADELLRDADDRSLIPLRQQLQADIDLLENIEEPNLEELAIRLSSMRRQIHDLPFNQQQSQLDQPTENNSDISGDFSEWRNNLAKAWDSFTDDFIRVQRTDELPAMQLGHEQRSLLVSQLQLQLQLAQQALMQRQTVNYREALRQTADWIERYFDIESQRVQELVSELRQLSEHDLEPDYPTRLLSEAMLKDAVDDRLEGAN</sequence>
<dbReference type="EMBL" id="PIPN01000004">
    <property type="protein sequence ID" value="RUO29145.1"/>
    <property type="molecule type" value="Genomic_DNA"/>
</dbReference>
<dbReference type="Gene3D" id="3.40.50.10090">
    <property type="match status" value="2"/>
</dbReference>
<feature type="region of interest" description="Disordered" evidence="1">
    <location>
        <begin position="350"/>
        <end position="381"/>
    </location>
</feature>
<keyword evidence="2" id="KW-0812">Transmembrane</keyword>
<feature type="compositionally biased region" description="Polar residues" evidence="1">
    <location>
        <begin position="251"/>
        <end position="260"/>
    </location>
</feature>
<keyword evidence="2" id="KW-0472">Membrane</keyword>
<dbReference type="PANTHER" id="PTHR38043:SF1">
    <property type="entry name" value="PROTEIN HEMX"/>
    <property type="match status" value="1"/>
</dbReference>
<feature type="domain" description="Tetrapyrrole biosynthesis uroporphyrinogen III synthase" evidence="3">
    <location>
        <begin position="16"/>
        <end position="240"/>
    </location>
</feature>
<name>A0ABY0BY03_9GAMM</name>
<evidence type="ECO:0000256" key="2">
    <source>
        <dbReference type="SAM" id="Phobius"/>
    </source>
</evidence>
<comment type="caution">
    <text evidence="4">The sequence shown here is derived from an EMBL/GenBank/DDBJ whole genome shotgun (WGS) entry which is preliminary data.</text>
</comment>
<keyword evidence="5" id="KW-1185">Reference proteome</keyword>
<dbReference type="SUPFAM" id="SSF69618">
    <property type="entry name" value="HemD-like"/>
    <property type="match status" value="1"/>
</dbReference>
<dbReference type="PANTHER" id="PTHR38043">
    <property type="entry name" value="PROTEIN HEMX"/>
    <property type="match status" value="1"/>
</dbReference>
<dbReference type="InterPro" id="IPR003754">
    <property type="entry name" value="4pyrrol_synth_uPrphyn_synth"/>
</dbReference>
<dbReference type="RefSeq" id="WP_126789406.1">
    <property type="nucleotide sequence ID" value="NZ_PIPN01000004.1"/>
</dbReference>
<accession>A0ABY0BY03</accession>
<evidence type="ECO:0000313" key="5">
    <source>
        <dbReference type="Proteomes" id="UP000287410"/>
    </source>
</evidence>
<organism evidence="4 5">
    <name type="scientific">Aliidiomarina sedimenti</name>
    <dbReference type="NCBI Taxonomy" id="1933879"/>
    <lineage>
        <taxon>Bacteria</taxon>
        <taxon>Pseudomonadati</taxon>
        <taxon>Pseudomonadota</taxon>
        <taxon>Gammaproteobacteria</taxon>
        <taxon>Alteromonadales</taxon>
        <taxon>Idiomarinaceae</taxon>
        <taxon>Aliidiomarina</taxon>
    </lineage>
</organism>
<dbReference type="InterPro" id="IPR007470">
    <property type="entry name" value="HemX"/>
</dbReference>
<dbReference type="CDD" id="cd06578">
    <property type="entry name" value="HemD"/>
    <property type="match status" value="1"/>
</dbReference>
<gene>
    <name evidence="4" type="ORF">CWE12_09150</name>
</gene>
<feature type="transmembrane region" description="Helical" evidence="2">
    <location>
        <begin position="278"/>
        <end position="301"/>
    </location>
</feature>
<proteinExistence type="predicted"/>
<dbReference type="InterPro" id="IPR036108">
    <property type="entry name" value="4pyrrol_syn_uPrphyn_synt_sf"/>
</dbReference>
<protein>
    <recommendedName>
        <fullName evidence="3">Tetrapyrrole biosynthesis uroporphyrinogen III synthase domain-containing protein</fullName>
    </recommendedName>
</protein>
<dbReference type="Proteomes" id="UP000287410">
    <property type="component" value="Unassembled WGS sequence"/>
</dbReference>
<feature type="region of interest" description="Disordered" evidence="1">
    <location>
        <begin position="251"/>
        <end position="270"/>
    </location>
</feature>
<evidence type="ECO:0000256" key="1">
    <source>
        <dbReference type="SAM" id="MobiDB-lite"/>
    </source>
</evidence>
<dbReference type="Pfam" id="PF02602">
    <property type="entry name" value="HEM4"/>
    <property type="match status" value="1"/>
</dbReference>
<dbReference type="Pfam" id="PF04375">
    <property type="entry name" value="HemX"/>
    <property type="match status" value="1"/>
</dbReference>
<evidence type="ECO:0000313" key="4">
    <source>
        <dbReference type="EMBL" id="RUO29145.1"/>
    </source>
</evidence>
<reference evidence="4 5" key="1">
    <citation type="journal article" date="2018" name="Front. Microbiol.">
        <title>Genome-Based Analysis Reveals the Taxonomy and Diversity of the Family Idiomarinaceae.</title>
        <authorList>
            <person name="Liu Y."/>
            <person name="Lai Q."/>
            <person name="Shao Z."/>
        </authorList>
    </citation>
    <scope>NUCLEOTIDE SEQUENCE [LARGE SCALE GENOMIC DNA]</scope>
    <source>
        <strain evidence="4 5">GBSy1</strain>
    </source>
</reference>
<evidence type="ECO:0000259" key="3">
    <source>
        <dbReference type="Pfam" id="PF02602"/>
    </source>
</evidence>